<evidence type="ECO:0000313" key="3">
    <source>
        <dbReference type="Proteomes" id="UP001054945"/>
    </source>
</evidence>
<keyword evidence="1" id="KW-0472">Membrane</keyword>
<keyword evidence="1" id="KW-1133">Transmembrane helix</keyword>
<dbReference type="AlphaFoldDB" id="A0AAV4W046"/>
<evidence type="ECO:0000256" key="1">
    <source>
        <dbReference type="SAM" id="Phobius"/>
    </source>
</evidence>
<dbReference type="EMBL" id="BPLR01015267">
    <property type="protein sequence ID" value="GIY74865.1"/>
    <property type="molecule type" value="Genomic_DNA"/>
</dbReference>
<feature type="transmembrane region" description="Helical" evidence="1">
    <location>
        <begin position="58"/>
        <end position="77"/>
    </location>
</feature>
<sequence>MTTSASTIPEVSAEVASVALIMPDRSGKSTFARQRFIMLTEKEVSLTVWKIIPIKRSFIFGINGVIFTYNIMLYSILNSFTNDY</sequence>
<dbReference type="Proteomes" id="UP001054945">
    <property type="component" value="Unassembled WGS sequence"/>
</dbReference>
<reference evidence="2 3" key="1">
    <citation type="submission" date="2021-06" db="EMBL/GenBank/DDBJ databases">
        <title>Caerostris extrusa draft genome.</title>
        <authorList>
            <person name="Kono N."/>
            <person name="Arakawa K."/>
        </authorList>
    </citation>
    <scope>NUCLEOTIDE SEQUENCE [LARGE SCALE GENOMIC DNA]</scope>
</reference>
<protein>
    <submittedName>
        <fullName evidence="2">Uncharacterized protein</fullName>
    </submittedName>
</protein>
<gene>
    <name evidence="2" type="ORF">CEXT_281531</name>
</gene>
<organism evidence="2 3">
    <name type="scientific">Caerostris extrusa</name>
    <name type="common">Bark spider</name>
    <name type="synonym">Caerostris bankana</name>
    <dbReference type="NCBI Taxonomy" id="172846"/>
    <lineage>
        <taxon>Eukaryota</taxon>
        <taxon>Metazoa</taxon>
        <taxon>Ecdysozoa</taxon>
        <taxon>Arthropoda</taxon>
        <taxon>Chelicerata</taxon>
        <taxon>Arachnida</taxon>
        <taxon>Araneae</taxon>
        <taxon>Araneomorphae</taxon>
        <taxon>Entelegynae</taxon>
        <taxon>Araneoidea</taxon>
        <taxon>Araneidae</taxon>
        <taxon>Caerostris</taxon>
    </lineage>
</organism>
<accession>A0AAV4W046</accession>
<evidence type="ECO:0000313" key="2">
    <source>
        <dbReference type="EMBL" id="GIY74865.1"/>
    </source>
</evidence>
<comment type="caution">
    <text evidence="2">The sequence shown here is derived from an EMBL/GenBank/DDBJ whole genome shotgun (WGS) entry which is preliminary data.</text>
</comment>
<keyword evidence="1" id="KW-0812">Transmembrane</keyword>
<name>A0AAV4W046_CAEEX</name>
<proteinExistence type="predicted"/>
<keyword evidence="3" id="KW-1185">Reference proteome</keyword>